<keyword evidence="3" id="KW-1003">Cell membrane</keyword>
<keyword evidence="5 7" id="KW-1133">Transmembrane helix</keyword>
<evidence type="ECO:0000313" key="9">
    <source>
        <dbReference type="EMBL" id="HIY78520.1"/>
    </source>
</evidence>
<evidence type="ECO:0000256" key="5">
    <source>
        <dbReference type="ARBA" id="ARBA00022989"/>
    </source>
</evidence>
<dbReference type="EMBL" id="DXCO01000037">
    <property type="protein sequence ID" value="HIY78520.1"/>
    <property type="molecule type" value="Genomic_DNA"/>
</dbReference>
<evidence type="ECO:0000256" key="4">
    <source>
        <dbReference type="ARBA" id="ARBA00022692"/>
    </source>
</evidence>
<name>A0A9D1Z9B1_9FIRM</name>
<evidence type="ECO:0000259" key="8">
    <source>
        <dbReference type="PROSITE" id="PS50928"/>
    </source>
</evidence>
<dbReference type="Pfam" id="PF00528">
    <property type="entry name" value="BPD_transp_1"/>
    <property type="match status" value="1"/>
</dbReference>
<evidence type="ECO:0000256" key="2">
    <source>
        <dbReference type="ARBA" id="ARBA00022448"/>
    </source>
</evidence>
<evidence type="ECO:0000256" key="7">
    <source>
        <dbReference type="RuleBase" id="RU363032"/>
    </source>
</evidence>
<dbReference type="InterPro" id="IPR035906">
    <property type="entry name" value="MetI-like_sf"/>
</dbReference>
<dbReference type="AlphaFoldDB" id="A0A9D1Z9B1"/>
<keyword evidence="2 7" id="KW-0813">Transport</keyword>
<comment type="caution">
    <text evidence="9">The sequence shown here is derived from an EMBL/GenBank/DDBJ whole genome shotgun (WGS) entry which is preliminary data.</text>
</comment>
<accession>A0A9D1Z9B1</accession>
<feature type="transmembrane region" description="Helical" evidence="7">
    <location>
        <begin position="21"/>
        <end position="40"/>
    </location>
</feature>
<dbReference type="PROSITE" id="PS50928">
    <property type="entry name" value="ABC_TM1"/>
    <property type="match status" value="1"/>
</dbReference>
<sequence>MKKQGGKVLGATAARWKERGFIGVVLAYPLLLFIVFYVVVNFNSFLLAFQKVDVNYNQVFNGVDNFKQVFSDLVSKDNRMLSTAFINSFLMFIFVTGIGMPFNLLFGYMIYRKWRGTGAFRLIVMLPSIISGMLMALMFQKLMYALPSMLKTIGVNFPSMMTDPDYVFGMTVFYSLWTGFGTAVIMYPNIMGTIDNEIIEAGRIDGCNSLQELWHIIIPLIFPTIATFMVTGVAGIFGNMGPNYTFWDTSAPPEATNIGYLIYARVLKSGAAEYGYTSALGFICTLIAFPITLLVKYIFDKADPVND</sequence>
<comment type="similarity">
    <text evidence="7">Belongs to the binding-protein-dependent transport system permease family.</text>
</comment>
<dbReference type="SUPFAM" id="SSF161098">
    <property type="entry name" value="MetI-like"/>
    <property type="match status" value="1"/>
</dbReference>
<dbReference type="PANTHER" id="PTHR43227:SF11">
    <property type="entry name" value="BLL4140 PROTEIN"/>
    <property type="match status" value="1"/>
</dbReference>
<feature type="transmembrane region" description="Helical" evidence="7">
    <location>
        <begin position="279"/>
        <end position="299"/>
    </location>
</feature>
<evidence type="ECO:0000256" key="6">
    <source>
        <dbReference type="ARBA" id="ARBA00023136"/>
    </source>
</evidence>
<dbReference type="GO" id="GO:0055085">
    <property type="term" value="P:transmembrane transport"/>
    <property type="evidence" value="ECO:0007669"/>
    <property type="project" value="InterPro"/>
</dbReference>
<evidence type="ECO:0000256" key="1">
    <source>
        <dbReference type="ARBA" id="ARBA00004651"/>
    </source>
</evidence>
<organism evidence="9 10">
    <name type="scientific">Candidatus Borkfalkia excrementavium</name>
    <dbReference type="NCBI Taxonomy" id="2838505"/>
    <lineage>
        <taxon>Bacteria</taxon>
        <taxon>Bacillati</taxon>
        <taxon>Bacillota</taxon>
        <taxon>Clostridia</taxon>
        <taxon>Christensenellales</taxon>
        <taxon>Christensenellaceae</taxon>
        <taxon>Candidatus Borkfalkia</taxon>
    </lineage>
</organism>
<dbReference type="InterPro" id="IPR000515">
    <property type="entry name" value="MetI-like"/>
</dbReference>
<gene>
    <name evidence="9" type="ORF">H9728_05700</name>
</gene>
<dbReference type="InterPro" id="IPR050809">
    <property type="entry name" value="UgpAE/MalFG_permease"/>
</dbReference>
<dbReference type="Gene3D" id="1.10.3720.10">
    <property type="entry name" value="MetI-like"/>
    <property type="match status" value="1"/>
</dbReference>
<dbReference type="Proteomes" id="UP000824135">
    <property type="component" value="Unassembled WGS sequence"/>
</dbReference>
<evidence type="ECO:0000313" key="10">
    <source>
        <dbReference type="Proteomes" id="UP000824135"/>
    </source>
</evidence>
<evidence type="ECO:0000256" key="3">
    <source>
        <dbReference type="ARBA" id="ARBA00022475"/>
    </source>
</evidence>
<dbReference type="GO" id="GO:0005886">
    <property type="term" value="C:plasma membrane"/>
    <property type="evidence" value="ECO:0007669"/>
    <property type="project" value="UniProtKB-SubCell"/>
</dbReference>
<feature type="transmembrane region" description="Helical" evidence="7">
    <location>
        <begin position="89"/>
        <end position="111"/>
    </location>
</feature>
<keyword evidence="4 7" id="KW-0812">Transmembrane</keyword>
<proteinExistence type="inferred from homology"/>
<feature type="domain" description="ABC transmembrane type-1" evidence="8">
    <location>
        <begin position="85"/>
        <end position="295"/>
    </location>
</feature>
<feature type="transmembrane region" description="Helical" evidence="7">
    <location>
        <begin position="123"/>
        <end position="146"/>
    </location>
</feature>
<feature type="transmembrane region" description="Helical" evidence="7">
    <location>
        <begin position="166"/>
        <end position="187"/>
    </location>
</feature>
<dbReference type="PANTHER" id="PTHR43227">
    <property type="entry name" value="BLL4140 PROTEIN"/>
    <property type="match status" value="1"/>
</dbReference>
<protein>
    <submittedName>
        <fullName evidence="9">Sugar ABC transporter permease</fullName>
    </submittedName>
</protein>
<dbReference type="CDD" id="cd06261">
    <property type="entry name" value="TM_PBP2"/>
    <property type="match status" value="1"/>
</dbReference>
<feature type="transmembrane region" description="Helical" evidence="7">
    <location>
        <begin position="213"/>
        <end position="237"/>
    </location>
</feature>
<comment type="subcellular location">
    <subcellularLocation>
        <location evidence="1 7">Cell membrane</location>
        <topology evidence="1 7">Multi-pass membrane protein</topology>
    </subcellularLocation>
</comment>
<reference evidence="9" key="1">
    <citation type="journal article" date="2021" name="PeerJ">
        <title>Extensive microbial diversity within the chicken gut microbiome revealed by metagenomics and culture.</title>
        <authorList>
            <person name="Gilroy R."/>
            <person name="Ravi A."/>
            <person name="Getino M."/>
            <person name="Pursley I."/>
            <person name="Horton D.L."/>
            <person name="Alikhan N.F."/>
            <person name="Baker D."/>
            <person name="Gharbi K."/>
            <person name="Hall N."/>
            <person name="Watson M."/>
            <person name="Adriaenssens E.M."/>
            <person name="Foster-Nyarko E."/>
            <person name="Jarju S."/>
            <person name="Secka A."/>
            <person name="Antonio M."/>
            <person name="Oren A."/>
            <person name="Chaudhuri R.R."/>
            <person name="La Ragione R."/>
            <person name="Hildebrand F."/>
            <person name="Pallen M.J."/>
        </authorList>
    </citation>
    <scope>NUCLEOTIDE SEQUENCE</scope>
    <source>
        <strain evidence="9">CHK199-9574</strain>
    </source>
</reference>
<keyword evidence="6 7" id="KW-0472">Membrane</keyword>
<reference evidence="9" key="2">
    <citation type="submission" date="2021-04" db="EMBL/GenBank/DDBJ databases">
        <authorList>
            <person name="Gilroy R."/>
        </authorList>
    </citation>
    <scope>NUCLEOTIDE SEQUENCE</scope>
    <source>
        <strain evidence="9">CHK199-9574</strain>
    </source>
</reference>